<proteinExistence type="predicted"/>
<gene>
    <name evidence="1" type="ORF">P8A19_19620</name>
</gene>
<sequence length="92" mass="10307">MDSYEGKATLEWWANPSTCLSSIPVRVAARSVGKNWTCEATPEPPLTAEDRESFRFLRQRDPHFTLRLHHASVLLVNVVETGTEGRLILTAA</sequence>
<dbReference type="Proteomes" id="UP001235744">
    <property type="component" value="Chromosome"/>
</dbReference>
<keyword evidence="2" id="KW-1185">Reference proteome</keyword>
<protein>
    <submittedName>
        <fullName evidence="1">Uncharacterized protein</fullName>
    </submittedName>
</protein>
<evidence type="ECO:0000313" key="1">
    <source>
        <dbReference type="EMBL" id="WLQ57523.1"/>
    </source>
</evidence>
<name>A0ABY9IU01_9ACTN</name>
<organism evidence="1 2">
    <name type="scientific">Streptomyces poriferorum</name>
    <dbReference type="NCBI Taxonomy" id="2798799"/>
    <lineage>
        <taxon>Bacteria</taxon>
        <taxon>Bacillati</taxon>
        <taxon>Actinomycetota</taxon>
        <taxon>Actinomycetes</taxon>
        <taxon>Kitasatosporales</taxon>
        <taxon>Streptomycetaceae</taxon>
        <taxon>Streptomyces</taxon>
    </lineage>
</organism>
<evidence type="ECO:0000313" key="2">
    <source>
        <dbReference type="Proteomes" id="UP001235744"/>
    </source>
</evidence>
<reference evidence="1 2" key="1">
    <citation type="submission" date="2023-03" db="EMBL/GenBank/DDBJ databases">
        <title>Isolation and description of six Streptomyces strains from soil environments, able to metabolize different microbial glucans.</title>
        <authorList>
            <person name="Widen T."/>
            <person name="Larsbrink J."/>
        </authorList>
    </citation>
    <scope>NUCLEOTIDE SEQUENCE [LARGE SCALE GENOMIC DNA]</scope>
    <source>
        <strain evidence="1 2">Alt2</strain>
    </source>
</reference>
<accession>A0ABY9IU01</accession>
<dbReference type="EMBL" id="CP120988">
    <property type="protein sequence ID" value="WLQ57523.1"/>
    <property type="molecule type" value="Genomic_DNA"/>
</dbReference>
<dbReference type="RefSeq" id="WP_306070967.1">
    <property type="nucleotide sequence ID" value="NZ_CP120988.1"/>
</dbReference>